<dbReference type="GO" id="GO:0003677">
    <property type="term" value="F:DNA binding"/>
    <property type="evidence" value="ECO:0007669"/>
    <property type="project" value="UniProtKB-KW"/>
</dbReference>
<keyword evidence="4" id="KW-0804">Transcription</keyword>
<evidence type="ECO:0000259" key="5">
    <source>
        <dbReference type="PROSITE" id="PS50931"/>
    </source>
</evidence>
<gene>
    <name evidence="6" type="ORF">SAMN02745126_00686</name>
</gene>
<dbReference type="InterPro" id="IPR000847">
    <property type="entry name" value="LysR_HTH_N"/>
</dbReference>
<evidence type="ECO:0000256" key="1">
    <source>
        <dbReference type="ARBA" id="ARBA00009437"/>
    </source>
</evidence>
<dbReference type="InterPro" id="IPR036390">
    <property type="entry name" value="WH_DNA-bd_sf"/>
</dbReference>
<evidence type="ECO:0000313" key="6">
    <source>
        <dbReference type="EMBL" id="SJZ37022.1"/>
    </source>
</evidence>
<dbReference type="GO" id="GO:0003700">
    <property type="term" value="F:DNA-binding transcription factor activity"/>
    <property type="evidence" value="ECO:0007669"/>
    <property type="project" value="InterPro"/>
</dbReference>
<evidence type="ECO:0000256" key="4">
    <source>
        <dbReference type="ARBA" id="ARBA00023163"/>
    </source>
</evidence>
<evidence type="ECO:0000256" key="2">
    <source>
        <dbReference type="ARBA" id="ARBA00023015"/>
    </source>
</evidence>
<protein>
    <submittedName>
        <fullName evidence="6">DNA-binding transcriptional regulator, LysR family</fullName>
    </submittedName>
</protein>
<dbReference type="PANTHER" id="PTHR30419">
    <property type="entry name" value="HTH-TYPE TRANSCRIPTIONAL REGULATOR YBHD"/>
    <property type="match status" value="1"/>
</dbReference>
<dbReference type="Pfam" id="PF03466">
    <property type="entry name" value="LysR_substrate"/>
    <property type="match status" value="1"/>
</dbReference>
<sequence length="297" mass="32574">MRIDLVDLRLVLDIAEAASITHGANRSGLALASASERLRALEQTLSVSLFERQRRGVRPTPAGLALLHHARMVLQQLEAMRGELHGFATGIRGRVRLLSNTAATLEFLPPVLGPFLAAHPRIDVEVEEKPSPQIVRGIAQDDADIGIIADAVDPAAELETYPFAIDRLVLVVPSKHPSARRRHLAFRDILANDFVGLPSGSALQERIEEHAGRMGHRMRLRVRLPSFDAICRVVESGIGVAIVSHRAADRCRRSMDIRAVPLSDAWALRHLRLCVKAQSALSPMAQLLLTHLRAGIN</sequence>
<dbReference type="Gene3D" id="3.40.190.290">
    <property type="match status" value="1"/>
</dbReference>
<keyword evidence="7" id="KW-1185">Reference proteome</keyword>
<dbReference type="STRING" id="225324.SAMN02745126_00686"/>
<proteinExistence type="inferred from homology"/>
<keyword evidence="3 6" id="KW-0238">DNA-binding</keyword>
<dbReference type="GO" id="GO:0005829">
    <property type="term" value="C:cytosol"/>
    <property type="evidence" value="ECO:0007669"/>
    <property type="project" value="TreeGrafter"/>
</dbReference>
<comment type="similarity">
    <text evidence="1">Belongs to the LysR transcriptional regulatory family.</text>
</comment>
<dbReference type="CDD" id="cd08421">
    <property type="entry name" value="PBP2_LTTR_like_1"/>
    <property type="match status" value="1"/>
</dbReference>
<name>A0A1T4K3K9_9HYPH</name>
<evidence type="ECO:0000313" key="7">
    <source>
        <dbReference type="Proteomes" id="UP000190092"/>
    </source>
</evidence>
<organism evidence="6 7">
    <name type="scientific">Enhydrobacter aerosaccus</name>
    <dbReference type="NCBI Taxonomy" id="225324"/>
    <lineage>
        <taxon>Bacteria</taxon>
        <taxon>Pseudomonadati</taxon>
        <taxon>Pseudomonadota</taxon>
        <taxon>Alphaproteobacteria</taxon>
        <taxon>Hyphomicrobiales</taxon>
        <taxon>Enhydrobacter</taxon>
    </lineage>
</organism>
<reference evidence="7" key="1">
    <citation type="submission" date="2017-02" db="EMBL/GenBank/DDBJ databases">
        <authorList>
            <person name="Varghese N."/>
            <person name="Submissions S."/>
        </authorList>
    </citation>
    <scope>NUCLEOTIDE SEQUENCE [LARGE SCALE GENOMIC DNA]</scope>
    <source>
        <strain evidence="7">ATCC 27094</strain>
    </source>
</reference>
<dbReference type="PROSITE" id="PS50931">
    <property type="entry name" value="HTH_LYSR"/>
    <property type="match status" value="1"/>
</dbReference>
<dbReference type="EMBL" id="FUWJ01000001">
    <property type="protein sequence ID" value="SJZ37022.1"/>
    <property type="molecule type" value="Genomic_DNA"/>
</dbReference>
<dbReference type="PANTHER" id="PTHR30419:SF2">
    <property type="entry name" value="LYSR FAMILY TRANSCRIPTIONAL REGULATOR"/>
    <property type="match status" value="1"/>
</dbReference>
<accession>A0A1T4K3K9</accession>
<dbReference type="InterPro" id="IPR036388">
    <property type="entry name" value="WH-like_DNA-bd_sf"/>
</dbReference>
<keyword evidence="2" id="KW-0805">Transcription regulation</keyword>
<dbReference type="SUPFAM" id="SSF53850">
    <property type="entry name" value="Periplasmic binding protein-like II"/>
    <property type="match status" value="1"/>
</dbReference>
<dbReference type="OrthoDB" id="9785974at2"/>
<dbReference type="RefSeq" id="WP_085932393.1">
    <property type="nucleotide sequence ID" value="NZ_FUWJ01000001.1"/>
</dbReference>
<dbReference type="InterPro" id="IPR005119">
    <property type="entry name" value="LysR_subst-bd"/>
</dbReference>
<dbReference type="Proteomes" id="UP000190092">
    <property type="component" value="Unassembled WGS sequence"/>
</dbReference>
<dbReference type="Pfam" id="PF00126">
    <property type="entry name" value="HTH_1"/>
    <property type="match status" value="1"/>
</dbReference>
<dbReference type="AlphaFoldDB" id="A0A1T4K3K9"/>
<dbReference type="InterPro" id="IPR050950">
    <property type="entry name" value="HTH-type_LysR_regulators"/>
</dbReference>
<dbReference type="SUPFAM" id="SSF46785">
    <property type="entry name" value="Winged helix' DNA-binding domain"/>
    <property type="match status" value="1"/>
</dbReference>
<dbReference type="Gene3D" id="1.10.10.10">
    <property type="entry name" value="Winged helix-like DNA-binding domain superfamily/Winged helix DNA-binding domain"/>
    <property type="match status" value="1"/>
</dbReference>
<evidence type="ECO:0000256" key="3">
    <source>
        <dbReference type="ARBA" id="ARBA00023125"/>
    </source>
</evidence>
<feature type="domain" description="HTH lysR-type" evidence="5">
    <location>
        <begin position="3"/>
        <end position="60"/>
    </location>
</feature>